<feature type="region of interest" description="Disordered" evidence="2">
    <location>
        <begin position="303"/>
        <end position="379"/>
    </location>
</feature>
<feature type="compositionally biased region" description="Low complexity" evidence="2">
    <location>
        <begin position="462"/>
        <end position="483"/>
    </location>
</feature>
<feature type="compositionally biased region" description="Low complexity" evidence="2">
    <location>
        <begin position="364"/>
        <end position="374"/>
    </location>
</feature>
<protein>
    <submittedName>
        <fullName evidence="3">Uncharacterized protein</fullName>
    </submittedName>
</protein>
<evidence type="ECO:0000313" key="3">
    <source>
        <dbReference type="EMBL" id="KAL2064454.1"/>
    </source>
</evidence>
<evidence type="ECO:0000256" key="2">
    <source>
        <dbReference type="SAM" id="MobiDB-lite"/>
    </source>
</evidence>
<feature type="compositionally biased region" description="Basic residues" evidence="2">
    <location>
        <begin position="554"/>
        <end position="565"/>
    </location>
</feature>
<feature type="coiled-coil region" evidence="1">
    <location>
        <begin position="382"/>
        <end position="441"/>
    </location>
</feature>
<dbReference type="EMBL" id="JAZHXI010000014">
    <property type="protein sequence ID" value="KAL2064454.1"/>
    <property type="molecule type" value="Genomic_DNA"/>
</dbReference>
<accession>A0ABR4C3G7</accession>
<comment type="caution">
    <text evidence="3">The sequence shown here is derived from an EMBL/GenBank/DDBJ whole genome shotgun (WGS) entry which is preliminary data.</text>
</comment>
<keyword evidence="4" id="KW-1185">Reference proteome</keyword>
<reference evidence="3 4" key="1">
    <citation type="journal article" date="2024" name="Commun. Biol.">
        <title>Comparative genomic analysis of thermophilic fungi reveals convergent evolutionary adaptations and gene losses.</title>
        <authorList>
            <person name="Steindorff A.S."/>
            <person name="Aguilar-Pontes M.V."/>
            <person name="Robinson A.J."/>
            <person name="Andreopoulos B."/>
            <person name="LaButti K."/>
            <person name="Kuo A."/>
            <person name="Mondo S."/>
            <person name="Riley R."/>
            <person name="Otillar R."/>
            <person name="Haridas S."/>
            <person name="Lipzen A."/>
            <person name="Grimwood J."/>
            <person name="Schmutz J."/>
            <person name="Clum A."/>
            <person name="Reid I.D."/>
            <person name="Moisan M.C."/>
            <person name="Butler G."/>
            <person name="Nguyen T.T.M."/>
            <person name="Dewar K."/>
            <person name="Conant G."/>
            <person name="Drula E."/>
            <person name="Henrissat B."/>
            <person name="Hansel C."/>
            <person name="Singer S."/>
            <person name="Hutchinson M.I."/>
            <person name="de Vries R.P."/>
            <person name="Natvig D.O."/>
            <person name="Powell A.J."/>
            <person name="Tsang A."/>
            <person name="Grigoriev I.V."/>
        </authorList>
    </citation>
    <scope>NUCLEOTIDE SEQUENCE [LARGE SCALE GENOMIC DNA]</scope>
    <source>
        <strain evidence="3 4">CBS 494.80</strain>
    </source>
</reference>
<feature type="region of interest" description="Disordered" evidence="2">
    <location>
        <begin position="447"/>
        <end position="565"/>
    </location>
</feature>
<proteinExistence type="predicted"/>
<organism evidence="3 4">
    <name type="scientific">Oculimacula yallundae</name>
    <dbReference type="NCBI Taxonomy" id="86028"/>
    <lineage>
        <taxon>Eukaryota</taxon>
        <taxon>Fungi</taxon>
        <taxon>Dikarya</taxon>
        <taxon>Ascomycota</taxon>
        <taxon>Pezizomycotina</taxon>
        <taxon>Leotiomycetes</taxon>
        <taxon>Helotiales</taxon>
        <taxon>Ploettnerulaceae</taxon>
        <taxon>Oculimacula</taxon>
    </lineage>
</organism>
<evidence type="ECO:0000256" key="1">
    <source>
        <dbReference type="SAM" id="Coils"/>
    </source>
</evidence>
<feature type="compositionally biased region" description="Basic and acidic residues" evidence="2">
    <location>
        <begin position="521"/>
        <end position="537"/>
    </location>
</feature>
<name>A0ABR4C3G7_9HELO</name>
<evidence type="ECO:0000313" key="4">
    <source>
        <dbReference type="Proteomes" id="UP001595075"/>
    </source>
</evidence>
<feature type="compositionally biased region" description="Basic and acidic residues" evidence="2">
    <location>
        <begin position="347"/>
        <end position="363"/>
    </location>
</feature>
<feature type="compositionally biased region" description="Polar residues" evidence="2">
    <location>
        <begin position="333"/>
        <end position="342"/>
    </location>
</feature>
<feature type="compositionally biased region" description="Basic and acidic residues" evidence="2">
    <location>
        <begin position="544"/>
        <end position="553"/>
    </location>
</feature>
<keyword evidence="1" id="KW-0175">Coiled coil</keyword>
<gene>
    <name evidence="3" type="ORF">VTL71DRAFT_4948</name>
</gene>
<dbReference type="Proteomes" id="UP001595075">
    <property type="component" value="Unassembled WGS sequence"/>
</dbReference>
<sequence>MEEESEDQDSRCSQVRGRVLTMVNGHPIALKLRDCHGMISWTDLSIIDSYPSQAEVLLPADSYANQELYSIPEYGGSGCDIDVHEEAKKVSEKRKQKVLPQEAQESQETIARQRSECGICKGLRGPDKKLYNYKGHWARECTRNVGVTGTIFGCPWCNTRNHTPSSPQCTANRSLRGVWLWLIVARDGKPLFTCSWDMFRMLAFYFSDPAEIARPQTARFAQQHTNEDQPIESRVRDPFWDAFEGQSVDSTVTWDMISGWNGSKDMELPELDVAIGKKVRQLPNGGRFKEPAATVDIKAQATITAPARTPAQVPARSKSQAPQDRHHAGGTQPFKQEGSQSRNSKRSRSEYDQQHQGPDKRQEFGQQQQGFYQRETSEEREFRQLQLKIQQGENALEAQQRREHLALLELQKRLLDSQAERLKHQIEIDEARERADRIRNRHLSQFNENYGSGVGNQGYNDQRQYSSYPSSSSSNGQSYQQSNRGGGSYQNRQQEVARVGLRGDLPEATLRPEAPGNRGGYQDENRGGHRGSHRDGYRGYQPRGRGEGGDWGRGRGRGRGYRGHD</sequence>